<dbReference type="AlphaFoldDB" id="A0A1G5RRF3"/>
<proteinExistence type="predicted"/>
<keyword evidence="2" id="KW-1185">Reference proteome</keyword>
<name>A0A1G5RRF3_9FIRM</name>
<dbReference type="CDD" id="cd11614">
    <property type="entry name" value="SAF_CpaB_FlgA_like"/>
    <property type="match status" value="1"/>
</dbReference>
<evidence type="ECO:0000313" key="1">
    <source>
        <dbReference type="EMBL" id="SCZ76642.1"/>
    </source>
</evidence>
<evidence type="ECO:0000313" key="2">
    <source>
        <dbReference type="Proteomes" id="UP000199208"/>
    </source>
</evidence>
<gene>
    <name evidence="1" type="ORF">SAMN03080599_00345</name>
</gene>
<sequence length="200" mass="22757">MKKRMMVWIFGLMLITMALQISLMRMASSSEKFQEVLISNQLLYPGDPLTTESFSTVRIGESSLEPWMIKASEMKLPAWSSRTLRQGEFLTQDSLSLKPDYDYAEIALKLEPQDAAAYKIVIGEEIDLLGIKGDDALIHFKTMNVSDILDQNLQPCEISMLQPVYLILTGEKKEILELCRIKATHTFQVIRKKPLGQREG</sequence>
<organism evidence="1 2">
    <name type="scientific">Acidaminobacter hydrogenoformans DSM 2784</name>
    <dbReference type="NCBI Taxonomy" id="1120920"/>
    <lineage>
        <taxon>Bacteria</taxon>
        <taxon>Bacillati</taxon>
        <taxon>Bacillota</taxon>
        <taxon>Clostridia</taxon>
        <taxon>Peptostreptococcales</taxon>
        <taxon>Acidaminobacteraceae</taxon>
        <taxon>Acidaminobacter</taxon>
    </lineage>
</organism>
<dbReference type="RefSeq" id="WP_092589150.1">
    <property type="nucleotide sequence ID" value="NZ_FMWL01000001.1"/>
</dbReference>
<dbReference type="EMBL" id="FMWL01000001">
    <property type="protein sequence ID" value="SCZ76642.1"/>
    <property type="molecule type" value="Genomic_DNA"/>
</dbReference>
<accession>A0A1G5RRF3</accession>
<protein>
    <recommendedName>
        <fullName evidence="3">SAF domain-containing protein</fullName>
    </recommendedName>
</protein>
<dbReference type="Proteomes" id="UP000199208">
    <property type="component" value="Unassembled WGS sequence"/>
</dbReference>
<evidence type="ECO:0008006" key="3">
    <source>
        <dbReference type="Google" id="ProtNLM"/>
    </source>
</evidence>
<reference evidence="1 2" key="1">
    <citation type="submission" date="2016-10" db="EMBL/GenBank/DDBJ databases">
        <authorList>
            <person name="de Groot N.N."/>
        </authorList>
    </citation>
    <scope>NUCLEOTIDE SEQUENCE [LARGE SCALE GENOMIC DNA]</scope>
    <source>
        <strain evidence="1 2">DSM 2784</strain>
    </source>
</reference>
<dbReference type="STRING" id="1120920.SAMN03080599_00345"/>